<keyword evidence="2" id="KW-0547">Nucleotide-binding</keyword>
<evidence type="ECO:0000256" key="1">
    <source>
        <dbReference type="ARBA" id="ARBA00022448"/>
    </source>
</evidence>
<dbReference type="PANTHER" id="PTHR42794:SF1">
    <property type="entry name" value="HEMIN IMPORT ATP-BINDING PROTEIN HMUV"/>
    <property type="match status" value="1"/>
</dbReference>
<dbReference type="PROSITE" id="PS50893">
    <property type="entry name" value="ABC_TRANSPORTER_2"/>
    <property type="match status" value="1"/>
</dbReference>
<dbReference type="CDD" id="cd03214">
    <property type="entry name" value="ABC_Iron-Siderophores_B12_Hemin"/>
    <property type="match status" value="1"/>
</dbReference>
<dbReference type="GO" id="GO:0016887">
    <property type="term" value="F:ATP hydrolysis activity"/>
    <property type="evidence" value="ECO:0007669"/>
    <property type="project" value="InterPro"/>
</dbReference>
<evidence type="ECO:0000256" key="2">
    <source>
        <dbReference type="ARBA" id="ARBA00022741"/>
    </source>
</evidence>
<dbReference type="InterPro" id="IPR027417">
    <property type="entry name" value="P-loop_NTPase"/>
</dbReference>
<comment type="function">
    <text evidence="5">Part of the ABC transporter complex HmuTUV involved in hemin import. Responsible for energy coupling to the transport system.</text>
</comment>
<evidence type="ECO:0000256" key="4">
    <source>
        <dbReference type="ARBA" id="ARBA00022967"/>
    </source>
</evidence>
<dbReference type="SMART" id="SM00382">
    <property type="entry name" value="AAA"/>
    <property type="match status" value="1"/>
</dbReference>
<feature type="domain" description="ABC transporter" evidence="7">
    <location>
        <begin position="29"/>
        <end position="269"/>
    </location>
</feature>
<organism evidence="8">
    <name type="scientific">uncultured spirochete</name>
    <dbReference type="NCBI Taxonomy" id="156406"/>
    <lineage>
        <taxon>Bacteria</taxon>
        <taxon>Pseudomonadati</taxon>
        <taxon>Spirochaetota</taxon>
        <taxon>Spirochaetia</taxon>
        <taxon>Spirochaetales</taxon>
        <taxon>environmental samples</taxon>
    </lineage>
</organism>
<dbReference type="AlphaFoldDB" id="A0A3P3XQQ8"/>
<evidence type="ECO:0000256" key="6">
    <source>
        <dbReference type="SAM" id="MobiDB-lite"/>
    </source>
</evidence>
<reference evidence="8" key="1">
    <citation type="submission" date="2017-02" db="EMBL/GenBank/DDBJ databases">
        <authorList>
            <person name="Regsiter A."/>
            <person name="William W."/>
        </authorList>
    </citation>
    <scope>NUCLEOTIDE SEQUENCE</scope>
    <source>
        <strain evidence="8">BdmA 4</strain>
    </source>
</reference>
<dbReference type="SUPFAM" id="SSF52540">
    <property type="entry name" value="P-loop containing nucleoside triphosphate hydrolases"/>
    <property type="match status" value="1"/>
</dbReference>
<dbReference type="Gene3D" id="3.40.50.300">
    <property type="entry name" value="P-loop containing nucleotide triphosphate hydrolases"/>
    <property type="match status" value="1"/>
</dbReference>
<sequence>MSPKHEPRHTEQRQSALPPIGPSANLPVVEASSLAIGWKQGRNLQILTRNINFQVAAGHLIALVGPNGAGKSTLLRTIAGLQAPCGGSLSLLERDITLISAEERASLLACVFNERIEAGYLTVWEFVAFGRYPYTNAHNRLTDEDRRHIATALALVGMERFAARTFSSLSDGEKQKVQIARAVAQNTPLLMFDEPTVFLDAPSRIEIFKLAERLVQEEGKTVLLCTHEVDLALKTADELWVIDREHRFSAGAPFVVARSGAIGRAFDLPTVAFDVISGTFRAREPQR</sequence>
<dbReference type="InterPro" id="IPR003593">
    <property type="entry name" value="AAA+_ATPase"/>
</dbReference>
<evidence type="ECO:0000256" key="3">
    <source>
        <dbReference type="ARBA" id="ARBA00022840"/>
    </source>
</evidence>
<keyword evidence="3" id="KW-0067">ATP-binding</keyword>
<evidence type="ECO:0000313" key="8">
    <source>
        <dbReference type="EMBL" id="SLM18570.1"/>
    </source>
</evidence>
<accession>A0A3P3XQQ8</accession>
<gene>
    <name evidence="8" type="ORF">SPIRO4BDMA_50085</name>
</gene>
<feature type="region of interest" description="Disordered" evidence="6">
    <location>
        <begin position="1"/>
        <end position="22"/>
    </location>
</feature>
<proteinExistence type="predicted"/>
<dbReference type="InterPro" id="IPR003439">
    <property type="entry name" value="ABC_transporter-like_ATP-bd"/>
</dbReference>
<name>A0A3P3XQQ8_9SPIR</name>
<dbReference type="GO" id="GO:0005524">
    <property type="term" value="F:ATP binding"/>
    <property type="evidence" value="ECO:0007669"/>
    <property type="project" value="UniProtKB-KW"/>
</dbReference>
<evidence type="ECO:0000256" key="5">
    <source>
        <dbReference type="ARBA" id="ARBA00037066"/>
    </source>
</evidence>
<dbReference type="Pfam" id="PF00005">
    <property type="entry name" value="ABC_tran"/>
    <property type="match status" value="1"/>
</dbReference>
<dbReference type="PANTHER" id="PTHR42794">
    <property type="entry name" value="HEMIN IMPORT ATP-BINDING PROTEIN HMUV"/>
    <property type="match status" value="1"/>
</dbReference>
<evidence type="ECO:0000259" key="7">
    <source>
        <dbReference type="PROSITE" id="PS50893"/>
    </source>
</evidence>
<keyword evidence="4" id="KW-1278">Translocase</keyword>
<protein>
    <submittedName>
        <fullName evidence="8">ABC-type cobalamin/Fe3+-siderophore transport system, ATPase component</fullName>
    </submittedName>
</protein>
<feature type="compositionally biased region" description="Basic and acidic residues" evidence="6">
    <location>
        <begin position="1"/>
        <end position="12"/>
    </location>
</feature>
<keyword evidence="1" id="KW-0813">Transport</keyword>
<dbReference type="EMBL" id="FWDO01000005">
    <property type="protein sequence ID" value="SLM18570.1"/>
    <property type="molecule type" value="Genomic_DNA"/>
</dbReference>